<dbReference type="EMBL" id="DVLX01000089">
    <property type="protein sequence ID" value="HIU00061.1"/>
    <property type="molecule type" value="Genomic_DNA"/>
</dbReference>
<proteinExistence type="predicted"/>
<comment type="caution">
    <text evidence="1">The sequence shown here is derived from an EMBL/GenBank/DDBJ whole genome shotgun (WGS) entry which is preliminary data.</text>
</comment>
<dbReference type="SUPFAM" id="SSF52467">
    <property type="entry name" value="DHS-like NAD/FAD-binding domain"/>
    <property type="match status" value="1"/>
</dbReference>
<name>A0A9D1HD67_9FIRM</name>
<dbReference type="Proteomes" id="UP000824159">
    <property type="component" value="Unassembled WGS sequence"/>
</dbReference>
<organism evidence="1 2">
    <name type="scientific">Candidatus Allocopromorpha excrementavium</name>
    <dbReference type="NCBI Taxonomy" id="2840741"/>
    <lineage>
        <taxon>Bacteria</taxon>
        <taxon>Bacillati</taxon>
        <taxon>Bacillota</taxon>
        <taxon>Clostridia</taxon>
        <taxon>Eubacteriales</taxon>
        <taxon>Eubacteriaceae</taxon>
        <taxon>Eubacteriaceae incertae sedis</taxon>
        <taxon>Candidatus Allocopromorpha</taxon>
    </lineage>
</organism>
<sequence length="1143" mass="134003">MFIDGINFPNKIIEAIKNTRLVVFTGAGTSVDAPTSLPNFVDLAKKIAEGTGEILEDNDTCEAFLGYLKSKGIDVNEQAAELLSGTCLRHNQTHEAIIDLFVDHSQIKIVTTNYDQMFEQVLESRGLRIPVYNAPALPLGDDVEGIIHVHGNTDNPRYMVLTDEDFGKAYLTEGYAARFLIKLFQSYTILFIGYSYQDTILRYLTRAMDRTPEKARFIITDEERSDWEMLGLTPIYFPRNDYHKMREGLIKLGQRAKRGLLDWDNMIKEFKSEPPRDIALDTDIDYCLDSVEMTRVLANNIHGREWLLTLNEKSIFDNLFLPEAILSEKDQIWMNWIVDEFVGVEDEAFKILYLNNGNNIHPKFAALILRKLKLDYSSMPDVVYKEYITILDPYITSYWEIYQLIEIVSKRKLYSLCYKLFMKYFEVQFVPESKLMSSGNELIYKHKFRGERYQIEESWKCCKDEFLNSYAERFLYFIKETISNLYNTYVLLGTEDKSIEPWSMTMLVIEDREGYSEKDPLYFLCAIFCESCKAMECKYPEWIKEFLEKCLIEPSVLLKKLCLKALRECERISACDKFDIFINNVAISFFEGKEQVFLLIEKIFNDLTEDRQNRLIDEIEALDTNASEYPIYNWCVWIKRFCSTNNRINKLEEEILSRNRFEPRSHPERDIEIGEAIWSSDQSPITQEQMLETDLQQLIDLLNNYNEDPFEGPSRWGMLRTFSECIKNDYEWTSKVVKIFTDGCIEKEDAWQRLLSGIQDSNFELDQLIALLDQFADKIETVKDFRGMSELLLKILKRNEIKGQFDAMENKLFAVIGLIWTHRKEDFVRYDNLITTVINTELGNVLLSSIYMLSYCDKTRGIPEKYKSFWEKNLKLENGEKDVVLCMLAGYFNLLYLRDRDWCISKFAEILEGIDQQSFAAAWGGIVYFSRYLNKDVADVMAPIYLRAVTNLNWLEGEVRSGFIDLYLLLLIYVVENPCLEYIPKFYSIAEERDQEMFIQGIEHRLKDMDDKEKKILWNGWLMQYLIYRYENKPIMLKEKEKELFVSWLPELGELFEGAVNVICKRKMPQHVDSLFLYRLDESKLVLQFPHSMICLLTKMLNDGTEFDCLGESLGNIYKEAKGLSRKEQIDFQEALLKRGISI</sequence>
<evidence type="ECO:0000313" key="1">
    <source>
        <dbReference type="EMBL" id="HIU00061.1"/>
    </source>
</evidence>
<dbReference type="Pfam" id="PF13289">
    <property type="entry name" value="SIR2_2"/>
    <property type="match status" value="1"/>
</dbReference>
<accession>A0A9D1HD67</accession>
<dbReference type="AlphaFoldDB" id="A0A9D1HD67"/>
<reference evidence="1" key="2">
    <citation type="journal article" date="2021" name="PeerJ">
        <title>Extensive microbial diversity within the chicken gut microbiome revealed by metagenomics and culture.</title>
        <authorList>
            <person name="Gilroy R."/>
            <person name="Ravi A."/>
            <person name="Getino M."/>
            <person name="Pursley I."/>
            <person name="Horton D.L."/>
            <person name="Alikhan N.F."/>
            <person name="Baker D."/>
            <person name="Gharbi K."/>
            <person name="Hall N."/>
            <person name="Watson M."/>
            <person name="Adriaenssens E.M."/>
            <person name="Foster-Nyarko E."/>
            <person name="Jarju S."/>
            <person name="Secka A."/>
            <person name="Antonio M."/>
            <person name="Oren A."/>
            <person name="Chaudhuri R.R."/>
            <person name="La Ragione R."/>
            <person name="Hildebrand F."/>
            <person name="Pallen M.J."/>
        </authorList>
    </citation>
    <scope>NUCLEOTIDE SEQUENCE</scope>
    <source>
        <strain evidence="1">CHK176-22527</strain>
    </source>
</reference>
<evidence type="ECO:0000313" key="2">
    <source>
        <dbReference type="Proteomes" id="UP000824159"/>
    </source>
</evidence>
<gene>
    <name evidence="1" type="ORF">IAD12_07380</name>
</gene>
<protein>
    <submittedName>
        <fullName evidence="1">DUF4020 domain-containing protein</fullName>
    </submittedName>
</protein>
<dbReference type="InterPro" id="IPR029035">
    <property type="entry name" value="DHS-like_NAD/FAD-binding_dom"/>
</dbReference>
<reference evidence="1" key="1">
    <citation type="submission" date="2020-10" db="EMBL/GenBank/DDBJ databases">
        <authorList>
            <person name="Gilroy R."/>
        </authorList>
    </citation>
    <scope>NUCLEOTIDE SEQUENCE</scope>
    <source>
        <strain evidence="1">CHK176-22527</strain>
    </source>
</reference>